<dbReference type="UniPathway" id="UPA00067">
    <property type="reaction ID" value="UER00123"/>
</dbReference>
<evidence type="ECO:0000313" key="9">
    <source>
        <dbReference type="EMBL" id="PND35839.1"/>
    </source>
</evidence>
<dbReference type="RefSeq" id="WP_102771754.1">
    <property type="nucleotide sequence ID" value="NZ_POQS01000001.1"/>
</dbReference>
<dbReference type="PANTHER" id="PTHR39289">
    <property type="match status" value="1"/>
</dbReference>
<dbReference type="AlphaFoldDB" id="A0A2N8KQW1"/>
<gene>
    <name evidence="8 9" type="primary">ectC</name>
    <name evidence="9" type="ORF">C1I89_05710</name>
</gene>
<dbReference type="PANTHER" id="PTHR39289:SF1">
    <property type="entry name" value="L-ECTOINE SYNTHASE"/>
    <property type="match status" value="1"/>
</dbReference>
<keyword evidence="5 8" id="KW-0456">Lyase</keyword>
<comment type="function">
    <text evidence="8">Catalyzes the circularization of gamma-N-acetyl-alpha,gamma-diaminobutyric acid (ADABA) to ectoine (1,4,5,6-tetrahydro-2-methyl-4-pyrimidine carboxylic acid), which is an excellent osmoprotectant.</text>
</comment>
<evidence type="ECO:0000256" key="8">
    <source>
        <dbReference type="HAMAP-Rule" id="MF_01255"/>
    </source>
</evidence>
<evidence type="ECO:0000256" key="5">
    <source>
        <dbReference type="ARBA" id="ARBA00023239"/>
    </source>
</evidence>
<protein>
    <recommendedName>
        <fullName evidence="4 8">L-ectoine synthase</fullName>
        <ecNumber evidence="3 8">4.2.1.108</ecNumber>
    </recommendedName>
    <alternativeName>
        <fullName evidence="6 8">N-acetyldiaminobutyrate dehydratase</fullName>
    </alternativeName>
</protein>
<dbReference type="InterPro" id="IPR011051">
    <property type="entry name" value="RmlC_Cupin_sf"/>
</dbReference>
<dbReference type="InterPro" id="IPR014710">
    <property type="entry name" value="RmlC-like_jellyroll"/>
</dbReference>
<dbReference type="CDD" id="cd06978">
    <property type="entry name" value="cupin_EctC"/>
    <property type="match status" value="1"/>
</dbReference>
<dbReference type="Pfam" id="PF06339">
    <property type="entry name" value="Ectoine_synth"/>
    <property type="match status" value="1"/>
</dbReference>
<reference evidence="9 10" key="1">
    <citation type="submission" date="2018-01" db="EMBL/GenBank/DDBJ databases">
        <title>The draft genome of an aniline degradation strain ANB-1.</title>
        <authorList>
            <person name="Zhang L."/>
            <person name="Jiang J."/>
        </authorList>
    </citation>
    <scope>NUCLEOTIDE SEQUENCE [LARGE SCALE GENOMIC DNA]</scope>
    <source>
        <strain evidence="9 10">ANB-1</strain>
    </source>
</reference>
<dbReference type="Gene3D" id="2.60.120.10">
    <property type="entry name" value="Jelly Rolls"/>
    <property type="match status" value="1"/>
</dbReference>
<comment type="similarity">
    <text evidence="2 8">Belongs to the ectoine synthase family.</text>
</comment>
<evidence type="ECO:0000256" key="2">
    <source>
        <dbReference type="ARBA" id="ARBA00009637"/>
    </source>
</evidence>
<dbReference type="EC" id="4.2.1.108" evidence="3 8"/>
<accession>A0A2N8KQW1</accession>
<comment type="pathway">
    <text evidence="1 8">Amine and polyamine biosynthesis; ectoine biosynthesis; L-ectoine from L-aspartate 4-semialdehyde: step 3/3.</text>
</comment>
<dbReference type="SUPFAM" id="SSF51182">
    <property type="entry name" value="RmlC-like cupins"/>
    <property type="match status" value="1"/>
</dbReference>
<evidence type="ECO:0000256" key="1">
    <source>
        <dbReference type="ARBA" id="ARBA00005181"/>
    </source>
</evidence>
<evidence type="ECO:0000256" key="4">
    <source>
        <dbReference type="ARBA" id="ARBA00019707"/>
    </source>
</evidence>
<evidence type="ECO:0000256" key="3">
    <source>
        <dbReference type="ARBA" id="ARBA00013192"/>
    </source>
</evidence>
<dbReference type="InterPro" id="IPR010462">
    <property type="entry name" value="Ectoine_synth"/>
</dbReference>
<dbReference type="Proteomes" id="UP000235994">
    <property type="component" value="Unassembled WGS sequence"/>
</dbReference>
<keyword evidence="10" id="KW-1185">Reference proteome</keyword>
<comment type="catalytic activity">
    <reaction evidence="7 8">
        <text>(2S)-4-acetamido-2-aminobutanoate = L-ectoine + H2O</text>
        <dbReference type="Rhea" id="RHEA:17281"/>
        <dbReference type="ChEBI" id="CHEBI:15377"/>
        <dbReference type="ChEBI" id="CHEBI:58515"/>
        <dbReference type="ChEBI" id="CHEBI:58929"/>
        <dbReference type="EC" id="4.2.1.108"/>
    </reaction>
</comment>
<sequence length="135" mass="14985">MIVRNVKDVIGTADEVRTDTWVSRRVLLKKDGMGFSFHETTIFPGGRTHIHYKNHLEAVWCIEGDGSIETIADGKKYDLGPGVVYALNEHDEHWLCGGKEPLRVICVFNPPLTGQEVHDKEGVYALPEAEAQAAA</sequence>
<organism evidence="9 10">
    <name type="scientific">Achromobacter pulmonis</name>
    <dbReference type="NCBI Taxonomy" id="1389932"/>
    <lineage>
        <taxon>Bacteria</taxon>
        <taxon>Pseudomonadati</taxon>
        <taxon>Pseudomonadota</taxon>
        <taxon>Betaproteobacteria</taxon>
        <taxon>Burkholderiales</taxon>
        <taxon>Alcaligenaceae</taxon>
        <taxon>Achromobacter</taxon>
    </lineage>
</organism>
<comment type="caution">
    <text evidence="9">The sequence shown here is derived from an EMBL/GenBank/DDBJ whole genome shotgun (WGS) entry which is preliminary data.</text>
</comment>
<dbReference type="GO" id="GO:0033990">
    <property type="term" value="F:ectoine synthase activity"/>
    <property type="evidence" value="ECO:0007669"/>
    <property type="project" value="UniProtKB-EC"/>
</dbReference>
<dbReference type="EMBL" id="POQS01000001">
    <property type="protein sequence ID" value="PND35839.1"/>
    <property type="molecule type" value="Genomic_DNA"/>
</dbReference>
<proteinExistence type="inferred from homology"/>
<evidence type="ECO:0000313" key="10">
    <source>
        <dbReference type="Proteomes" id="UP000235994"/>
    </source>
</evidence>
<name>A0A2N8KQW1_9BURK</name>
<evidence type="ECO:0000256" key="6">
    <source>
        <dbReference type="ARBA" id="ARBA00033271"/>
    </source>
</evidence>
<evidence type="ECO:0000256" key="7">
    <source>
        <dbReference type="ARBA" id="ARBA00048714"/>
    </source>
</evidence>
<dbReference type="GO" id="GO:0019491">
    <property type="term" value="P:ectoine biosynthetic process"/>
    <property type="evidence" value="ECO:0007669"/>
    <property type="project" value="UniProtKB-UniRule"/>
</dbReference>
<dbReference type="NCBIfam" id="NF009806">
    <property type="entry name" value="PRK13290.1"/>
    <property type="match status" value="1"/>
</dbReference>
<dbReference type="HAMAP" id="MF_01255">
    <property type="entry name" value="Ectoine_synth"/>
    <property type="match status" value="1"/>
</dbReference>